<keyword evidence="2" id="KW-1185">Reference proteome</keyword>
<comment type="caution">
    <text evidence="1">The sequence shown here is derived from an EMBL/GenBank/DDBJ whole genome shotgun (WGS) entry which is preliminary data.</text>
</comment>
<reference evidence="1 2" key="1">
    <citation type="submission" date="2020-04" db="EMBL/GenBank/DDBJ databases">
        <authorList>
            <person name="Klaysubun C."/>
            <person name="Duangmal K."/>
            <person name="Lipun K."/>
        </authorList>
    </citation>
    <scope>NUCLEOTIDE SEQUENCE [LARGE SCALE GENOMIC DNA]</scope>
    <source>
        <strain evidence="1 2">K10HN5</strain>
    </source>
</reference>
<sequence length="53" mass="5337">MSASESGLSPLAQRLAAVVATSRRARVALIVENFATSANAHLAADGVGWSGTP</sequence>
<gene>
    <name evidence="1" type="ORF">HF526_06635</name>
</gene>
<protein>
    <submittedName>
        <fullName evidence="1">Uncharacterized protein</fullName>
    </submittedName>
</protein>
<proteinExistence type="predicted"/>
<evidence type="ECO:0000313" key="2">
    <source>
        <dbReference type="Proteomes" id="UP000820669"/>
    </source>
</evidence>
<evidence type="ECO:0000313" key="1">
    <source>
        <dbReference type="EMBL" id="NMH96995.1"/>
    </source>
</evidence>
<organism evidence="1 2">
    <name type="scientific">Pseudonocardia acidicola</name>
    <dbReference type="NCBI Taxonomy" id="2724939"/>
    <lineage>
        <taxon>Bacteria</taxon>
        <taxon>Bacillati</taxon>
        <taxon>Actinomycetota</taxon>
        <taxon>Actinomycetes</taxon>
        <taxon>Pseudonocardiales</taxon>
        <taxon>Pseudonocardiaceae</taxon>
        <taxon>Pseudonocardia</taxon>
    </lineage>
</organism>
<dbReference type="Proteomes" id="UP000820669">
    <property type="component" value="Unassembled WGS sequence"/>
</dbReference>
<dbReference type="RefSeq" id="WP_169380379.1">
    <property type="nucleotide sequence ID" value="NZ_JAAXLA010000008.1"/>
</dbReference>
<accession>A0ABX1S5Z6</accession>
<name>A0ABX1S5Z6_9PSEU</name>
<dbReference type="EMBL" id="JAAXLA010000008">
    <property type="protein sequence ID" value="NMH96995.1"/>
    <property type="molecule type" value="Genomic_DNA"/>
</dbReference>